<dbReference type="AlphaFoldDB" id="A0A224Y3H2"/>
<evidence type="ECO:0000313" key="1">
    <source>
        <dbReference type="EMBL" id="JAW15680.1"/>
    </source>
</evidence>
<proteinExistence type="predicted"/>
<sequence>MLGIFWIHVRFIVPKRTLGLMDQDQCRREEVPAWLNSTTRYTWLEVGMEVNLYLLWKSMIQRRILGPMVQNLQLQDRI</sequence>
<name>A0A224Y3H2_9HEMI</name>
<reference evidence="1" key="1">
    <citation type="journal article" date="2018" name="PLoS Negl. Trop. Dis.">
        <title>An insight into the salivary gland and fat body transcriptome of Panstrongylus lignarius (Hemiptera: Heteroptera), the main vector of Chagas disease in Peru.</title>
        <authorList>
            <person name="Nevoa J.C."/>
            <person name="Mendes M.T."/>
            <person name="da Silva M.V."/>
            <person name="Soares S.C."/>
            <person name="Oliveira C.J.F."/>
            <person name="Ribeiro J.M.C."/>
        </authorList>
    </citation>
    <scope>NUCLEOTIDE SEQUENCE</scope>
</reference>
<dbReference type="EMBL" id="GFTR01000746">
    <property type="protein sequence ID" value="JAW15680.1"/>
    <property type="molecule type" value="Transcribed_RNA"/>
</dbReference>
<protein>
    <submittedName>
        <fullName evidence="1">Putative secreted protein</fullName>
    </submittedName>
</protein>
<organism evidence="1">
    <name type="scientific">Panstrongylus lignarius</name>
    <dbReference type="NCBI Taxonomy" id="156445"/>
    <lineage>
        <taxon>Eukaryota</taxon>
        <taxon>Metazoa</taxon>
        <taxon>Ecdysozoa</taxon>
        <taxon>Arthropoda</taxon>
        <taxon>Hexapoda</taxon>
        <taxon>Insecta</taxon>
        <taxon>Pterygota</taxon>
        <taxon>Neoptera</taxon>
        <taxon>Paraneoptera</taxon>
        <taxon>Hemiptera</taxon>
        <taxon>Heteroptera</taxon>
        <taxon>Panheteroptera</taxon>
        <taxon>Cimicomorpha</taxon>
        <taxon>Reduviidae</taxon>
        <taxon>Triatominae</taxon>
        <taxon>Panstrongylus</taxon>
    </lineage>
</organism>
<accession>A0A224Y3H2</accession>